<keyword evidence="2" id="KW-0732">Signal</keyword>
<name>A0A918BE58_9ACTN</name>
<feature type="chain" id="PRO_5037057465" evidence="2">
    <location>
        <begin position="41"/>
        <end position="266"/>
    </location>
</feature>
<dbReference type="RefSeq" id="WP_189555597.1">
    <property type="nucleotide sequence ID" value="NZ_BMTE01000001.1"/>
</dbReference>
<comment type="caution">
    <text evidence="4">The sequence shown here is derived from an EMBL/GenBank/DDBJ whole genome shotgun (WGS) entry which is preliminary data.</text>
</comment>
<reference evidence="4" key="2">
    <citation type="submission" date="2020-09" db="EMBL/GenBank/DDBJ databases">
        <authorList>
            <person name="Sun Q."/>
            <person name="Ohkuma M."/>
        </authorList>
    </citation>
    <scope>NUCLEOTIDE SEQUENCE</scope>
    <source>
        <strain evidence="4">JCM 4403</strain>
    </source>
</reference>
<sequence length="266" mass="28042">MTRTSRTTARTTRTARTRSLALVGATAVLVAGLGACGASAGEDDDPERRSFGLPGRTLTIDSDDSALEIVAADDHPAGRIEVTRWFRGRVVVGSDAKSTWSMDGDRLVLRQKCSGLVADCDARHRIEVPRGVTVEVEDKDGSVRAEGFRDALSIRTTDGSVRVTDSTGPLELRTGDGSVRAAVSSRTVRVHSGDGSVHLELGAVPDLVESRSGDGSTTIELPRAGYRVDTRTGDGGEDVSVARDDSSPHEVTARTGDGNLTVRTAN</sequence>
<evidence type="ECO:0000259" key="3">
    <source>
        <dbReference type="Pfam" id="PF13349"/>
    </source>
</evidence>
<evidence type="ECO:0000313" key="5">
    <source>
        <dbReference type="Proteomes" id="UP000656732"/>
    </source>
</evidence>
<evidence type="ECO:0000256" key="2">
    <source>
        <dbReference type="SAM" id="SignalP"/>
    </source>
</evidence>
<feature type="region of interest" description="Disordered" evidence="1">
    <location>
        <begin position="227"/>
        <end position="266"/>
    </location>
</feature>
<evidence type="ECO:0000256" key="1">
    <source>
        <dbReference type="SAM" id="MobiDB-lite"/>
    </source>
</evidence>
<feature type="signal peptide" evidence="2">
    <location>
        <begin position="1"/>
        <end position="40"/>
    </location>
</feature>
<keyword evidence="4" id="KW-0449">Lipoprotein</keyword>
<dbReference type="InterPro" id="IPR025164">
    <property type="entry name" value="Toastrack_DUF4097"/>
</dbReference>
<dbReference type="Proteomes" id="UP000656732">
    <property type="component" value="Unassembled WGS sequence"/>
</dbReference>
<organism evidence="4 5">
    <name type="scientific">Streptomyces pilosus</name>
    <dbReference type="NCBI Taxonomy" id="28893"/>
    <lineage>
        <taxon>Bacteria</taxon>
        <taxon>Bacillati</taxon>
        <taxon>Actinomycetota</taxon>
        <taxon>Actinomycetes</taxon>
        <taxon>Kitasatosporales</taxon>
        <taxon>Streptomycetaceae</taxon>
        <taxon>Streptomyces</taxon>
    </lineage>
</organism>
<keyword evidence="5" id="KW-1185">Reference proteome</keyword>
<proteinExistence type="predicted"/>
<dbReference type="EMBL" id="BMTU01000001">
    <property type="protein sequence ID" value="GGQ62254.1"/>
    <property type="molecule type" value="Genomic_DNA"/>
</dbReference>
<evidence type="ECO:0000313" key="4">
    <source>
        <dbReference type="EMBL" id="GGQ62254.1"/>
    </source>
</evidence>
<dbReference type="AlphaFoldDB" id="A0A918BE58"/>
<dbReference type="Pfam" id="PF13349">
    <property type="entry name" value="DUF4097"/>
    <property type="match status" value="1"/>
</dbReference>
<accession>A0A918BE58</accession>
<protein>
    <submittedName>
        <fullName evidence="4">Lipoprotein</fullName>
    </submittedName>
</protein>
<feature type="domain" description="DUF4097" evidence="3">
    <location>
        <begin position="134"/>
        <end position="262"/>
    </location>
</feature>
<reference evidence="4" key="1">
    <citation type="journal article" date="2014" name="Int. J. Syst. Evol. Microbiol.">
        <title>Complete genome sequence of Corynebacterium casei LMG S-19264T (=DSM 44701T), isolated from a smear-ripened cheese.</title>
        <authorList>
            <consortium name="US DOE Joint Genome Institute (JGI-PGF)"/>
            <person name="Walter F."/>
            <person name="Albersmeier A."/>
            <person name="Kalinowski J."/>
            <person name="Ruckert C."/>
        </authorList>
    </citation>
    <scope>NUCLEOTIDE SEQUENCE</scope>
    <source>
        <strain evidence="4">JCM 4403</strain>
    </source>
</reference>
<feature type="compositionally biased region" description="Basic and acidic residues" evidence="1">
    <location>
        <begin position="227"/>
        <end position="252"/>
    </location>
</feature>
<gene>
    <name evidence="4" type="ORF">GCM10010280_05560</name>
</gene>